<organism evidence="1">
    <name type="scientific">Siphoviridae sp. ctYcY12</name>
    <dbReference type="NCBI Taxonomy" id="2825550"/>
    <lineage>
        <taxon>Viruses</taxon>
        <taxon>Duplodnaviria</taxon>
        <taxon>Heunggongvirae</taxon>
        <taxon>Uroviricota</taxon>
        <taxon>Caudoviricetes</taxon>
    </lineage>
</organism>
<sequence length="118" mass="14030">MKKKTSEQELKALCNNIRQEIDHWEHINQNGCNDPGYADGTNMNLTRNHIIYAKRQIVEICERHGIPIPEEMYLPTPPQVDDYYMASMKQKRRVNMIGHPERITTKKNRYDREQLSLF</sequence>
<dbReference type="EMBL" id="BK015928">
    <property type="protein sequence ID" value="DAF85682.1"/>
    <property type="molecule type" value="Genomic_DNA"/>
</dbReference>
<reference evidence="1" key="1">
    <citation type="journal article" date="2021" name="Proc. Natl. Acad. Sci. U.S.A.">
        <title>A Catalog of Tens of Thousands of Viruses from Human Metagenomes Reveals Hidden Associations with Chronic Diseases.</title>
        <authorList>
            <person name="Tisza M.J."/>
            <person name="Buck C.B."/>
        </authorList>
    </citation>
    <scope>NUCLEOTIDE SEQUENCE</scope>
    <source>
        <strain evidence="1">CtYcY12</strain>
    </source>
</reference>
<name>A0A8S5TTZ9_9CAUD</name>
<proteinExistence type="predicted"/>
<evidence type="ECO:0000313" key="1">
    <source>
        <dbReference type="EMBL" id="DAF85682.1"/>
    </source>
</evidence>
<protein>
    <submittedName>
        <fullName evidence="1">Uncharacterized protein</fullName>
    </submittedName>
</protein>
<accession>A0A8S5TTZ9</accession>